<dbReference type="PROSITE" id="PS50089">
    <property type="entry name" value="ZF_RING_2"/>
    <property type="match status" value="1"/>
</dbReference>
<keyword evidence="4" id="KW-0479">Metal-binding</keyword>
<dbReference type="AlphaFoldDB" id="A0A835PYJ1"/>
<dbReference type="GO" id="GO:0008270">
    <property type="term" value="F:zinc ion binding"/>
    <property type="evidence" value="ECO:0007669"/>
    <property type="project" value="UniProtKB-KW"/>
</dbReference>
<dbReference type="PANTHER" id="PTHR22937:SF65">
    <property type="entry name" value="E3 UBIQUITIN-PROTEIN LIGASE ARK2C"/>
    <property type="match status" value="1"/>
</dbReference>
<dbReference type="GO" id="GO:0061630">
    <property type="term" value="F:ubiquitin protein ligase activity"/>
    <property type="evidence" value="ECO:0007669"/>
    <property type="project" value="UniProtKB-EC"/>
</dbReference>
<dbReference type="SMART" id="SM00184">
    <property type="entry name" value="RING"/>
    <property type="match status" value="1"/>
</dbReference>
<dbReference type="InterPro" id="IPR045191">
    <property type="entry name" value="MBR1/2-like"/>
</dbReference>
<evidence type="ECO:0000256" key="6">
    <source>
        <dbReference type="ARBA" id="ARBA00022786"/>
    </source>
</evidence>
<organism evidence="10 11">
    <name type="scientific">Vanilla planifolia</name>
    <name type="common">Vanilla</name>
    <dbReference type="NCBI Taxonomy" id="51239"/>
    <lineage>
        <taxon>Eukaryota</taxon>
        <taxon>Viridiplantae</taxon>
        <taxon>Streptophyta</taxon>
        <taxon>Embryophyta</taxon>
        <taxon>Tracheophyta</taxon>
        <taxon>Spermatophyta</taxon>
        <taxon>Magnoliopsida</taxon>
        <taxon>Liliopsida</taxon>
        <taxon>Asparagales</taxon>
        <taxon>Orchidaceae</taxon>
        <taxon>Vanilloideae</taxon>
        <taxon>Vanilleae</taxon>
        <taxon>Vanilla</taxon>
    </lineage>
</organism>
<keyword evidence="3" id="KW-0808">Transferase</keyword>
<keyword evidence="6" id="KW-0833">Ubl conjugation pathway</keyword>
<proteinExistence type="predicted"/>
<protein>
    <recommendedName>
        <fullName evidence="2">RING-type E3 ubiquitin transferase</fullName>
        <ecNumber evidence="2">2.3.2.27</ecNumber>
    </recommendedName>
</protein>
<name>A0A835PYJ1_VANPL</name>
<dbReference type="Pfam" id="PF13639">
    <property type="entry name" value="zf-RING_2"/>
    <property type="match status" value="1"/>
</dbReference>
<sequence>MVRRGLIFRRGNARAKIAFDLEISDYDHSTISLSSPKTSAEPGNSLVHPDHYLTRNCSDYGNRNGQPVPSLPVNTMNLAHQFRDYHERLMFYGNEYNTIQNYQAMQNIGLGSAVPSFHNSNMLSTVPGRNFPFGQSNVITEQFPLSINQTDDTINERSWHNQIFVSDPPCKRKIFDMIRGSYYNLNGSSSSSSYSSIPQWVQSYESLPQMVDPGFCHPEYEGRASLPGAEGPHWTGQSRSVAISNLQPELAFLPHQNCLLPGSYMMHTIHPANNAWASQFANGNNIGDLNSTWNQKNHEIYLQGRCLNSGPLEMGNTSMQAYTGSSCGLNSALLFHQPSMPNFHPPVQNLHVQSYRTQAHAPGSSQHAINGLRSISSNHSGDGLDAVAFYPHYPSAIGQINWSQQPPQPARQLSNGNLRLIPAEGVPLPSVSRFRVGHAIDQHHDMRLDIDEMSYEELLALEEQIGVVKTGLAEEFIIKNLKTRIYAFQQAVLASEHSSKLHVENEGCAICQVDYEKNEVIGALDCGHSYHANCIKQWLLIKNLCPICKTSGLSITKDKGELK</sequence>
<dbReference type="InterPro" id="IPR013083">
    <property type="entry name" value="Znf_RING/FYVE/PHD"/>
</dbReference>
<dbReference type="SUPFAM" id="SSF57850">
    <property type="entry name" value="RING/U-box"/>
    <property type="match status" value="1"/>
</dbReference>
<evidence type="ECO:0000259" key="9">
    <source>
        <dbReference type="PROSITE" id="PS50089"/>
    </source>
</evidence>
<gene>
    <name evidence="10" type="ORF">HPP92_023012</name>
</gene>
<feature type="domain" description="RING-type" evidence="9">
    <location>
        <begin position="508"/>
        <end position="549"/>
    </location>
</feature>
<dbReference type="InterPro" id="IPR001841">
    <property type="entry name" value="Znf_RING"/>
</dbReference>
<evidence type="ECO:0000313" key="10">
    <source>
        <dbReference type="EMBL" id="KAG0459884.1"/>
    </source>
</evidence>
<dbReference type="EMBL" id="JADCNM010000012">
    <property type="protein sequence ID" value="KAG0459884.1"/>
    <property type="molecule type" value="Genomic_DNA"/>
</dbReference>
<evidence type="ECO:0000256" key="4">
    <source>
        <dbReference type="ARBA" id="ARBA00022723"/>
    </source>
</evidence>
<dbReference type="EC" id="2.3.2.27" evidence="2"/>
<comment type="caution">
    <text evidence="10">The sequence shown here is derived from an EMBL/GenBank/DDBJ whole genome shotgun (WGS) entry which is preliminary data.</text>
</comment>
<dbReference type="PANTHER" id="PTHR22937">
    <property type="entry name" value="E3 UBIQUITIN-PROTEIN LIGASE RNF165"/>
    <property type="match status" value="1"/>
</dbReference>
<accession>A0A835PYJ1</accession>
<dbReference type="OrthoDB" id="8062037at2759"/>
<evidence type="ECO:0000256" key="5">
    <source>
        <dbReference type="ARBA" id="ARBA00022771"/>
    </source>
</evidence>
<dbReference type="Gene3D" id="3.30.40.10">
    <property type="entry name" value="Zinc/RING finger domain, C3HC4 (zinc finger)"/>
    <property type="match status" value="1"/>
</dbReference>
<evidence type="ECO:0000256" key="1">
    <source>
        <dbReference type="ARBA" id="ARBA00000900"/>
    </source>
</evidence>
<keyword evidence="5 8" id="KW-0863">Zinc-finger</keyword>
<keyword evidence="7" id="KW-0862">Zinc</keyword>
<evidence type="ECO:0000313" key="11">
    <source>
        <dbReference type="Proteomes" id="UP000639772"/>
    </source>
</evidence>
<evidence type="ECO:0000256" key="7">
    <source>
        <dbReference type="ARBA" id="ARBA00022833"/>
    </source>
</evidence>
<dbReference type="Proteomes" id="UP000639772">
    <property type="component" value="Chromosome 12"/>
</dbReference>
<evidence type="ECO:0000256" key="8">
    <source>
        <dbReference type="PROSITE-ProRule" id="PRU00175"/>
    </source>
</evidence>
<evidence type="ECO:0000256" key="2">
    <source>
        <dbReference type="ARBA" id="ARBA00012483"/>
    </source>
</evidence>
<comment type="catalytic activity">
    <reaction evidence="1">
        <text>S-ubiquitinyl-[E2 ubiquitin-conjugating enzyme]-L-cysteine + [acceptor protein]-L-lysine = [E2 ubiquitin-conjugating enzyme]-L-cysteine + N(6)-ubiquitinyl-[acceptor protein]-L-lysine.</text>
        <dbReference type="EC" id="2.3.2.27"/>
    </reaction>
</comment>
<reference evidence="10 11" key="1">
    <citation type="journal article" date="2020" name="Nat. Food">
        <title>A phased Vanilla planifolia genome enables genetic improvement of flavour and production.</title>
        <authorList>
            <person name="Hasing T."/>
            <person name="Tang H."/>
            <person name="Brym M."/>
            <person name="Khazi F."/>
            <person name="Huang T."/>
            <person name="Chambers A.H."/>
        </authorList>
    </citation>
    <scope>NUCLEOTIDE SEQUENCE [LARGE SCALE GENOMIC DNA]</scope>
    <source>
        <tissue evidence="10">Leaf</tissue>
    </source>
</reference>
<evidence type="ECO:0000256" key="3">
    <source>
        <dbReference type="ARBA" id="ARBA00022679"/>
    </source>
</evidence>